<protein>
    <submittedName>
        <fullName evidence="3">Phytoene/squalene synthase family protein</fullName>
    </submittedName>
</protein>
<dbReference type="InterPro" id="IPR019845">
    <property type="entry name" value="Squalene/phytoene_synthase_CS"/>
</dbReference>
<evidence type="ECO:0000256" key="1">
    <source>
        <dbReference type="ARBA" id="ARBA00004684"/>
    </source>
</evidence>
<comment type="caution">
    <text evidence="3">The sequence shown here is derived from an EMBL/GenBank/DDBJ whole genome shotgun (WGS) entry which is preliminary data.</text>
</comment>
<dbReference type="Pfam" id="PF00494">
    <property type="entry name" value="SQS_PSY"/>
    <property type="match status" value="1"/>
</dbReference>
<dbReference type="InterPro" id="IPR008949">
    <property type="entry name" value="Isoprenoid_synthase_dom_sf"/>
</dbReference>
<dbReference type="SUPFAM" id="SSF48576">
    <property type="entry name" value="Terpenoid synthases"/>
    <property type="match status" value="1"/>
</dbReference>
<dbReference type="EMBL" id="BAAAVS010000024">
    <property type="protein sequence ID" value="GAA3038013.1"/>
    <property type="molecule type" value="Genomic_DNA"/>
</dbReference>
<dbReference type="SFLD" id="SFLDG01212">
    <property type="entry name" value="Phytoene_synthase_like"/>
    <property type="match status" value="1"/>
</dbReference>
<dbReference type="PROSITE" id="PS01045">
    <property type="entry name" value="SQUALEN_PHYTOEN_SYN_2"/>
    <property type="match status" value="1"/>
</dbReference>
<evidence type="ECO:0000313" key="3">
    <source>
        <dbReference type="EMBL" id="GAA3038013.1"/>
    </source>
</evidence>
<dbReference type="InterPro" id="IPR033904">
    <property type="entry name" value="Trans_IPPS_HH"/>
</dbReference>
<dbReference type="InterPro" id="IPR044843">
    <property type="entry name" value="Trans_IPPS_bact-type"/>
</dbReference>
<dbReference type="SFLD" id="SFLDS00005">
    <property type="entry name" value="Isoprenoid_Synthase_Type_I"/>
    <property type="match status" value="1"/>
</dbReference>
<keyword evidence="2" id="KW-0808">Transferase</keyword>
<dbReference type="Gene3D" id="1.10.600.10">
    <property type="entry name" value="Farnesyl Diphosphate Synthase"/>
    <property type="match status" value="1"/>
</dbReference>
<keyword evidence="4" id="KW-1185">Reference proteome</keyword>
<dbReference type="Proteomes" id="UP001501035">
    <property type="component" value="Unassembled WGS sequence"/>
</dbReference>
<dbReference type="InterPro" id="IPR002060">
    <property type="entry name" value="Squ/phyt_synthse"/>
</dbReference>
<accession>A0ABP6LFC4</accession>
<organism evidence="3 4">
    <name type="scientific">Gordonia defluvii</name>
    <dbReference type="NCBI Taxonomy" id="283718"/>
    <lineage>
        <taxon>Bacteria</taxon>
        <taxon>Bacillati</taxon>
        <taxon>Actinomycetota</taxon>
        <taxon>Actinomycetes</taxon>
        <taxon>Mycobacteriales</taxon>
        <taxon>Gordoniaceae</taxon>
        <taxon>Gordonia</taxon>
    </lineage>
</organism>
<dbReference type="PANTHER" id="PTHR31480">
    <property type="entry name" value="BIFUNCTIONAL LYCOPENE CYCLASE/PHYTOENE SYNTHASE"/>
    <property type="match status" value="1"/>
</dbReference>
<dbReference type="SFLD" id="SFLDG01018">
    <property type="entry name" value="Squalene/Phytoene_Synthase_Lik"/>
    <property type="match status" value="1"/>
</dbReference>
<reference evidence="4" key="1">
    <citation type="journal article" date="2019" name="Int. J. Syst. Evol. Microbiol.">
        <title>The Global Catalogue of Microorganisms (GCM) 10K type strain sequencing project: providing services to taxonomists for standard genome sequencing and annotation.</title>
        <authorList>
            <consortium name="The Broad Institute Genomics Platform"/>
            <consortium name="The Broad Institute Genome Sequencing Center for Infectious Disease"/>
            <person name="Wu L."/>
            <person name="Ma J."/>
        </authorList>
    </citation>
    <scope>NUCLEOTIDE SEQUENCE [LARGE SCALE GENOMIC DNA]</scope>
    <source>
        <strain evidence="4">JCM 14234</strain>
    </source>
</reference>
<name>A0ABP6LFC4_9ACTN</name>
<gene>
    <name evidence="3" type="ORF">GCM10010528_18220</name>
</gene>
<dbReference type="RefSeq" id="WP_344716624.1">
    <property type="nucleotide sequence ID" value="NZ_BAAAVS010000024.1"/>
</dbReference>
<comment type="pathway">
    <text evidence="1">Carotenoid biosynthesis; phytoene biosynthesis.</text>
</comment>
<dbReference type="CDD" id="cd00683">
    <property type="entry name" value="Trans_IPPS_HH"/>
    <property type="match status" value="1"/>
</dbReference>
<evidence type="ECO:0000313" key="4">
    <source>
        <dbReference type="Proteomes" id="UP001501035"/>
    </source>
</evidence>
<sequence>MSTPAERGYRTAQLLCAQNGRTFHLASRLLPRTNRRAVHALYGFARIADDIVDTPIPGTDDRLDRLAALFANLAAARAGDRLDSHLSSDTADLLVAVADSAHRFDMSPAYFAAFERSMRMDLPAAPEFTARYRDVAHLREYTYGSAAVIGLLLVPLLGADARTPITTAGATRLGEAFQLTNFLRDVGEDLERDRIYLPAAELRAFGVDEAHLRDCHGRRRVSPPLRRALAHLVAVNRDWYRRAQPGIEALPRRTRPAIRAAAHSYADILRVIAANDYEVFAGRAVVPAQARAAHAVAALF</sequence>
<evidence type="ECO:0000256" key="2">
    <source>
        <dbReference type="ARBA" id="ARBA00022679"/>
    </source>
</evidence>
<proteinExistence type="predicted"/>